<keyword evidence="2 5" id="KW-0812">Transmembrane</keyword>
<feature type="domain" description="RDD" evidence="6">
    <location>
        <begin position="26"/>
        <end position="144"/>
    </location>
</feature>
<comment type="caution">
    <text evidence="7">The sequence shown here is derived from an EMBL/GenBank/DDBJ whole genome shotgun (WGS) entry which is preliminary data.</text>
</comment>
<dbReference type="PANTHER" id="PTHR38480">
    <property type="entry name" value="SLR0254 PROTEIN"/>
    <property type="match status" value="1"/>
</dbReference>
<reference evidence="7 8" key="1">
    <citation type="journal article" date="2015" name="Stand. Genomic Sci.">
        <title>Genomic Encyclopedia of Bacterial and Archaeal Type Strains, Phase III: the genomes of soil and plant-associated and newly described type strains.</title>
        <authorList>
            <person name="Whitman W.B."/>
            <person name="Woyke T."/>
            <person name="Klenk H.P."/>
            <person name="Zhou Y."/>
            <person name="Lilburn T.G."/>
            <person name="Beck B.J."/>
            <person name="De Vos P."/>
            <person name="Vandamme P."/>
            <person name="Eisen J.A."/>
            <person name="Garrity G."/>
            <person name="Hugenholtz P."/>
            <person name="Kyrpides N.C."/>
        </authorList>
    </citation>
    <scope>NUCLEOTIDE SEQUENCE [LARGE SCALE GENOMIC DNA]</scope>
    <source>
        <strain evidence="7 8">CGMCC 1.6858</strain>
    </source>
</reference>
<dbReference type="PANTHER" id="PTHR38480:SF1">
    <property type="entry name" value="SLR0254 PROTEIN"/>
    <property type="match status" value="1"/>
</dbReference>
<protein>
    <submittedName>
        <fullName evidence="7">Putative RDD family membrane protein YckC</fullName>
    </submittedName>
</protein>
<dbReference type="RefSeq" id="WP_145136802.1">
    <property type="nucleotide sequence ID" value="NZ_VLKY01000001.1"/>
</dbReference>
<keyword evidence="4 5" id="KW-0472">Membrane</keyword>
<feature type="transmembrane region" description="Helical" evidence="5">
    <location>
        <begin position="59"/>
        <end position="83"/>
    </location>
</feature>
<evidence type="ECO:0000256" key="2">
    <source>
        <dbReference type="ARBA" id="ARBA00022692"/>
    </source>
</evidence>
<gene>
    <name evidence="7" type="ORF">IQ22_00241</name>
</gene>
<evidence type="ECO:0000256" key="4">
    <source>
        <dbReference type="ARBA" id="ARBA00023136"/>
    </source>
</evidence>
<accession>A0A562QPB3</accession>
<sequence length="232" mass="25191">MSAPFPLDTLYRVETPESIDLALRPASLLPRALAYAIDLAIRGVILGAAYGVLSFFGALGVGLIALLTFLVSWWYMVLFEVLAQGRSPGKRYMKLRVLHDDGTPVGWSASLLRNLLRVIDLLPFGYTLGILSSLLHPAFKRLGDLAAGTLVVHDETPQPAAAPLDVIPLTPPFLLNLADQQAILAFSERRETLTSARREELASLLTEPLGTDSRDASTRLDRIARGLMGSTS</sequence>
<dbReference type="InterPro" id="IPR010432">
    <property type="entry name" value="RDD"/>
</dbReference>
<dbReference type="AlphaFoldDB" id="A0A562QPB3"/>
<dbReference type="Proteomes" id="UP000316905">
    <property type="component" value="Unassembled WGS sequence"/>
</dbReference>
<organism evidence="7 8">
    <name type="scientific">Pseudomonas duriflava</name>
    <dbReference type="NCBI Taxonomy" id="459528"/>
    <lineage>
        <taxon>Bacteria</taxon>
        <taxon>Pseudomonadati</taxon>
        <taxon>Pseudomonadota</taxon>
        <taxon>Gammaproteobacteria</taxon>
        <taxon>Pseudomonadales</taxon>
        <taxon>Pseudomonadaceae</taxon>
        <taxon>Pseudomonas</taxon>
    </lineage>
</organism>
<evidence type="ECO:0000259" key="6">
    <source>
        <dbReference type="Pfam" id="PF06271"/>
    </source>
</evidence>
<feature type="transmembrane region" description="Helical" evidence="5">
    <location>
        <begin position="32"/>
        <end position="53"/>
    </location>
</feature>
<keyword evidence="3 5" id="KW-1133">Transmembrane helix</keyword>
<evidence type="ECO:0000313" key="7">
    <source>
        <dbReference type="EMBL" id="TWI58535.1"/>
    </source>
</evidence>
<dbReference type="EMBL" id="VLKY01000001">
    <property type="protein sequence ID" value="TWI58535.1"/>
    <property type="molecule type" value="Genomic_DNA"/>
</dbReference>
<evidence type="ECO:0000256" key="5">
    <source>
        <dbReference type="SAM" id="Phobius"/>
    </source>
</evidence>
<name>A0A562QPB3_9PSED</name>
<proteinExistence type="predicted"/>
<evidence type="ECO:0000256" key="3">
    <source>
        <dbReference type="ARBA" id="ARBA00022989"/>
    </source>
</evidence>
<dbReference type="GO" id="GO:0016020">
    <property type="term" value="C:membrane"/>
    <property type="evidence" value="ECO:0007669"/>
    <property type="project" value="UniProtKB-SubCell"/>
</dbReference>
<dbReference type="Pfam" id="PF06271">
    <property type="entry name" value="RDD"/>
    <property type="match status" value="1"/>
</dbReference>
<evidence type="ECO:0000313" key="8">
    <source>
        <dbReference type="Proteomes" id="UP000316905"/>
    </source>
</evidence>
<keyword evidence="8" id="KW-1185">Reference proteome</keyword>
<dbReference type="OrthoDB" id="9787732at2"/>
<evidence type="ECO:0000256" key="1">
    <source>
        <dbReference type="ARBA" id="ARBA00004141"/>
    </source>
</evidence>
<comment type="subcellular location">
    <subcellularLocation>
        <location evidence="1">Membrane</location>
        <topology evidence="1">Multi-pass membrane protein</topology>
    </subcellularLocation>
</comment>